<dbReference type="InterPro" id="IPR003807">
    <property type="entry name" value="DUF202"/>
</dbReference>
<dbReference type="Proteomes" id="UP001305702">
    <property type="component" value="Chromosome"/>
</dbReference>
<evidence type="ECO:0000256" key="1">
    <source>
        <dbReference type="ARBA" id="ARBA00004651"/>
    </source>
</evidence>
<dbReference type="GO" id="GO:0005886">
    <property type="term" value="C:plasma membrane"/>
    <property type="evidence" value="ECO:0007669"/>
    <property type="project" value="UniProtKB-SubCell"/>
</dbReference>
<evidence type="ECO:0000256" key="4">
    <source>
        <dbReference type="ARBA" id="ARBA00022989"/>
    </source>
</evidence>
<keyword evidence="9" id="KW-1185">Reference proteome</keyword>
<keyword evidence="4 6" id="KW-1133">Transmembrane helix</keyword>
<dbReference type="KEGG" id="paun:MJA45_02045"/>
<reference evidence="8 9" key="1">
    <citation type="submission" date="2022-02" db="EMBL/GenBank/DDBJ databases">
        <title>Paenibacillus sp. MBLB1776 Whole Genome Shotgun Sequencing.</title>
        <authorList>
            <person name="Hwang C.Y."/>
            <person name="Cho E.-S."/>
            <person name="Seo M.-J."/>
        </authorList>
    </citation>
    <scope>NUCLEOTIDE SEQUENCE [LARGE SCALE GENOMIC DNA]</scope>
    <source>
        <strain evidence="8 9">MBLB1776</strain>
    </source>
</reference>
<gene>
    <name evidence="8" type="ORF">MJA45_02045</name>
</gene>
<feature type="domain" description="DUF202" evidence="7">
    <location>
        <begin position="13"/>
        <end position="83"/>
    </location>
</feature>
<dbReference type="Pfam" id="PF02656">
    <property type="entry name" value="DUF202"/>
    <property type="match status" value="1"/>
</dbReference>
<evidence type="ECO:0000256" key="3">
    <source>
        <dbReference type="ARBA" id="ARBA00022692"/>
    </source>
</evidence>
<dbReference type="InterPro" id="IPR052053">
    <property type="entry name" value="IM_YidH-like"/>
</dbReference>
<feature type="transmembrane region" description="Helical" evidence="6">
    <location>
        <begin position="95"/>
        <end position="120"/>
    </location>
</feature>
<dbReference type="AlphaFoldDB" id="A0AA96RDY3"/>
<feature type="transmembrane region" description="Helical" evidence="6">
    <location>
        <begin position="21"/>
        <end position="42"/>
    </location>
</feature>
<evidence type="ECO:0000259" key="7">
    <source>
        <dbReference type="Pfam" id="PF02656"/>
    </source>
</evidence>
<evidence type="ECO:0000313" key="8">
    <source>
        <dbReference type="EMBL" id="WNQ11860.1"/>
    </source>
</evidence>
<proteinExistence type="predicted"/>
<dbReference type="EMBL" id="CP130318">
    <property type="protein sequence ID" value="WNQ11860.1"/>
    <property type="molecule type" value="Genomic_DNA"/>
</dbReference>
<evidence type="ECO:0000256" key="6">
    <source>
        <dbReference type="SAM" id="Phobius"/>
    </source>
</evidence>
<keyword evidence="3 6" id="KW-0812">Transmembrane</keyword>
<organism evidence="8 9">
    <name type="scientific">Paenibacillus aurantius</name>
    <dbReference type="NCBI Taxonomy" id="2918900"/>
    <lineage>
        <taxon>Bacteria</taxon>
        <taxon>Bacillati</taxon>
        <taxon>Bacillota</taxon>
        <taxon>Bacilli</taxon>
        <taxon>Bacillales</taxon>
        <taxon>Paenibacillaceae</taxon>
        <taxon>Paenibacillus</taxon>
    </lineage>
</organism>
<evidence type="ECO:0000313" key="9">
    <source>
        <dbReference type="Proteomes" id="UP001305702"/>
    </source>
</evidence>
<dbReference type="PANTHER" id="PTHR34187:SF2">
    <property type="entry name" value="DUF202 DOMAIN-CONTAINING PROTEIN"/>
    <property type="match status" value="1"/>
</dbReference>
<feature type="transmembrane region" description="Helical" evidence="6">
    <location>
        <begin position="54"/>
        <end position="74"/>
    </location>
</feature>
<protein>
    <submittedName>
        <fullName evidence="8">DUF202 domain-containing protein</fullName>
    </submittedName>
</protein>
<comment type="subcellular location">
    <subcellularLocation>
        <location evidence="1">Cell membrane</location>
        <topology evidence="1">Multi-pass membrane protein</topology>
    </subcellularLocation>
</comment>
<accession>A0AA96RDY3</accession>
<name>A0AA96RDY3_9BACL</name>
<evidence type="ECO:0000256" key="2">
    <source>
        <dbReference type="ARBA" id="ARBA00022475"/>
    </source>
</evidence>
<dbReference type="RefSeq" id="WP_315605635.1">
    <property type="nucleotide sequence ID" value="NZ_CP130318.1"/>
</dbReference>
<sequence>MEEYMDESKYIQQHLANERTFLAWVRTSIAIIGLGFLTAGLVNRSGETVSAGALVASIGGIGAVLLGAGVLILAARDYFRKKKGISQGEYRSASVPVWTLVFALGVICGLLVLLVILMLYG</sequence>
<evidence type="ECO:0000256" key="5">
    <source>
        <dbReference type="ARBA" id="ARBA00023136"/>
    </source>
</evidence>
<dbReference type="PANTHER" id="PTHR34187">
    <property type="entry name" value="FGR18P"/>
    <property type="match status" value="1"/>
</dbReference>
<keyword evidence="5 6" id="KW-0472">Membrane</keyword>
<keyword evidence="2" id="KW-1003">Cell membrane</keyword>